<keyword evidence="3" id="KW-1185">Reference proteome</keyword>
<evidence type="ECO:0000256" key="1">
    <source>
        <dbReference type="SAM" id="MobiDB-lite"/>
    </source>
</evidence>
<name>A0A3N5BKD7_9BACL</name>
<comment type="caution">
    <text evidence="2">The sequence shown here is derived from an EMBL/GenBank/DDBJ whole genome shotgun (WGS) entry which is preliminary data.</text>
</comment>
<protein>
    <submittedName>
        <fullName evidence="2">Uncharacterized protein</fullName>
    </submittedName>
</protein>
<feature type="region of interest" description="Disordered" evidence="1">
    <location>
        <begin position="1"/>
        <end position="35"/>
    </location>
</feature>
<evidence type="ECO:0000313" key="2">
    <source>
        <dbReference type="EMBL" id="RPF58354.1"/>
    </source>
</evidence>
<organism evidence="2 3">
    <name type="scientific">Abyssicoccus albus</name>
    <dbReference type="NCBI Taxonomy" id="1817405"/>
    <lineage>
        <taxon>Bacteria</taxon>
        <taxon>Bacillati</taxon>
        <taxon>Bacillota</taxon>
        <taxon>Bacilli</taxon>
        <taxon>Bacillales</taxon>
        <taxon>Abyssicoccaceae</taxon>
    </lineage>
</organism>
<dbReference type="EMBL" id="RKRK01000002">
    <property type="protein sequence ID" value="RPF58354.1"/>
    <property type="molecule type" value="Genomic_DNA"/>
</dbReference>
<dbReference type="AlphaFoldDB" id="A0A3N5BKD7"/>
<evidence type="ECO:0000313" key="3">
    <source>
        <dbReference type="Proteomes" id="UP000277108"/>
    </source>
</evidence>
<reference evidence="2 3" key="1">
    <citation type="submission" date="2018-11" db="EMBL/GenBank/DDBJ databases">
        <title>Genomic Encyclopedia of Type Strains, Phase IV (KMG-IV): sequencing the most valuable type-strain genomes for metagenomic binning, comparative biology and taxonomic classification.</title>
        <authorList>
            <person name="Goeker M."/>
        </authorList>
    </citation>
    <scope>NUCLEOTIDE SEQUENCE [LARGE SCALE GENOMIC DNA]</scope>
    <source>
        <strain evidence="2 3">DSM 29158</strain>
    </source>
</reference>
<dbReference type="Proteomes" id="UP000277108">
    <property type="component" value="Unassembled WGS sequence"/>
</dbReference>
<sequence>MCKDKNNQETTEEQVEDTLMQHGPDKVANTDDNNMTEDFEDVEELGKEMEQYHEEDDE</sequence>
<accession>A0A3N5BKD7</accession>
<proteinExistence type="predicted"/>
<gene>
    <name evidence="2" type="ORF">EDD62_1000</name>
</gene>